<feature type="region of interest" description="Disordered" evidence="3">
    <location>
        <begin position="192"/>
        <end position="304"/>
    </location>
</feature>
<reference evidence="5" key="1">
    <citation type="journal article" date="2012" name="Proc. Natl. Acad. Sci. U.S.A.">
        <title>Antigenic diversity is generated by distinct evolutionary mechanisms in African trypanosome species.</title>
        <authorList>
            <person name="Jackson A.P."/>
            <person name="Berry A."/>
            <person name="Aslett M."/>
            <person name="Allison H.C."/>
            <person name="Burton P."/>
            <person name="Vavrova-Anderson J."/>
            <person name="Brown R."/>
            <person name="Browne H."/>
            <person name="Corton N."/>
            <person name="Hauser H."/>
            <person name="Gamble J."/>
            <person name="Gilderthorp R."/>
            <person name="Marcello L."/>
            <person name="McQuillan J."/>
            <person name="Otto T.D."/>
            <person name="Quail M.A."/>
            <person name="Sanders M.J."/>
            <person name="van Tonder A."/>
            <person name="Ginger M.L."/>
            <person name="Field M.C."/>
            <person name="Barry J.D."/>
            <person name="Hertz-Fowler C."/>
            <person name="Berriman M."/>
        </authorList>
    </citation>
    <scope>NUCLEOTIDE SEQUENCE</scope>
    <source>
        <strain evidence="5">Y486</strain>
    </source>
</reference>
<dbReference type="Gene3D" id="1.20.920.10">
    <property type="entry name" value="Bromodomain-like"/>
    <property type="match status" value="1"/>
</dbReference>
<gene>
    <name evidence="5" type="ORF">TVY486_1008030</name>
</gene>
<organism evidence="5">
    <name type="scientific">Trypanosoma vivax (strain Y486)</name>
    <dbReference type="NCBI Taxonomy" id="1055687"/>
    <lineage>
        <taxon>Eukaryota</taxon>
        <taxon>Discoba</taxon>
        <taxon>Euglenozoa</taxon>
        <taxon>Kinetoplastea</taxon>
        <taxon>Metakinetoplastina</taxon>
        <taxon>Trypanosomatida</taxon>
        <taxon>Trypanosomatidae</taxon>
        <taxon>Trypanosoma</taxon>
        <taxon>Duttonella</taxon>
    </lineage>
</organism>
<evidence type="ECO:0000259" key="4">
    <source>
        <dbReference type="PROSITE" id="PS50014"/>
    </source>
</evidence>
<dbReference type="SUPFAM" id="SSF47370">
    <property type="entry name" value="Bromodomain"/>
    <property type="match status" value="1"/>
</dbReference>
<dbReference type="PROSITE" id="PS00633">
    <property type="entry name" value="BROMODOMAIN_1"/>
    <property type="match status" value="1"/>
</dbReference>
<dbReference type="InterPro" id="IPR050935">
    <property type="entry name" value="Bromo_chromatin_reader"/>
</dbReference>
<name>G0U799_TRYVY</name>
<dbReference type="OMA" id="KCATQRR"/>
<accession>G0U799</accession>
<dbReference type="InterPro" id="IPR036427">
    <property type="entry name" value="Bromodomain-like_sf"/>
</dbReference>
<keyword evidence="5" id="KW-0238">DNA-binding</keyword>
<dbReference type="VEuPathDB" id="TriTrypDB:TvY486_1008030"/>
<dbReference type="CDD" id="cd04369">
    <property type="entry name" value="Bromodomain"/>
    <property type="match status" value="1"/>
</dbReference>
<dbReference type="InterPro" id="IPR001487">
    <property type="entry name" value="Bromodomain"/>
</dbReference>
<sequence>MADVARRVERLRERVKRKLEEVYHFLDDSFYNRCRAVLKAVMELDGEGVFSGNPAKLPNYLVCISEPMWWGCIEERLTHYKYHDVAEFIYDMRLVVNNCYTYNGEESPFTALGRRLEIAMEDLFVTELSVSPPDWRKLVNLGKGISREHARAVMNIICRYEKHEQGGTSKVQISTSKLKCATQRRVYAYLQQNTKTNERDARSDKPSSTQKQPQQRPTAKSPSRPPVKNPQPARSLLEVDTDVRFEGEQGVVGRDPSANEQRLEPVPQNKRCEFPSLGLVSPVSFDGTSDDEFEEGDTKPANGN</sequence>
<evidence type="ECO:0000256" key="1">
    <source>
        <dbReference type="ARBA" id="ARBA00023117"/>
    </source>
</evidence>
<dbReference type="InterPro" id="IPR018359">
    <property type="entry name" value="Bromodomain_CS"/>
</dbReference>
<dbReference type="Pfam" id="PF00439">
    <property type="entry name" value="Bromodomain"/>
    <property type="match status" value="1"/>
</dbReference>
<dbReference type="EMBL" id="HE573026">
    <property type="protein sequence ID" value="CCC51757.1"/>
    <property type="molecule type" value="Genomic_DNA"/>
</dbReference>
<keyword evidence="1 2" id="KW-0103">Bromodomain</keyword>
<dbReference type="AlphaFoldDB" id="G0U799"/>
<dbReference type="GO" id="GO:0005634">
    <property type="term" value="C:nucleus"/>
    <property type="evidence" value="ECO:0007669"/>
    <property type="project" value="TreeGrafter"/>
</dbReference>
<dbReference type="PANTHER" id="PTHR22880:SF225">
    <property type="entry name" value="BROMODOMAIN-CONTAINING PROTEIN BET-1-RELATED"/>
    <property type="match status" value="1"/>
</dbReference>
<evidence type="ECO:0000256" key="3">
    <source>
        <dbReference type="SAM" id="MobiDB-lite"/>
    </source>
</evidence>
<evidence type="ECO:0000256" key="2">
    <source>
        <dbReference type="PROSITE-ProRule" id="PRU00035"/>
    </source>
</evidence>
<dbReference type="PRINTS" id="PR00503">
    <property type="entry name" value="BROMODOMAIN"/>
</dbReference>
<feature type="domain" description="Bromo" evidence="4">
    <location>
        <begin position="57"/>
        <end position="110"/>
    </location>
</feature>
<dbReference type="GO" id="GO:0003677">
    <property type="term" value="F:DNA binding"/>
    <property type="evidence" value="ECO:0007669"/>
    <property type="project" value="UniProtKB-KW"/>
</dbReference>
<dbReference type="GO" id="GO:0006355">
    <property type="term" value="P:regulation of DNA-templated transcription"/>
    <property type="evidence" value="ECO:0007669"/>
    <property type="project" value="TreeGrafter"/>
</dbReference>
<proteinExistence type="predicted"/>
<feature type="compositionally biased region" description="Polar residues" evidence="3">
    <location>
        <begin position="206"/>
        <end position="221"/>
    </location>
</feature>
<dbReference type="GO" id="GO:0006338">
    <property type="term" value="P:chromatin remodeling"/>
    <property type="evidence" value="ECO:0007669"/>
    <property type="project" value="TreeGrafter"/>
</dbReference>
<dbReference type="PROSITE" id="PS50014">
    <property type="entry name" value="BROMODOMAIN_2"/>
    <property type="match status" value="1"/>
</dbReference>
<dbReference type="PANTHER" id="PTHR22880">
    <property type="entry name" value="FALZ-RELATED BROMODOMAIN-CONTAINING PROTEINS"/>
    <property type="match status" value="1"/>
</dbReference>
<evidence type="ECO:0000313" key="5">
    <source>
        <dbReference type="EMBL" id="CCC51757.1"/>
    </source>
</evidence>
<dbReference type="SMART" id="SM00297">
    <property type="entry name" value="BROMO"/>
    <property type="match status" value="1"/>
</dbReference>
<dbReference type="GO" id="GO:0000785">
    <property type="term" value="C:chromatin"/>
    <property type="evidence" value="ECO:0007669"/>
    <property type="project" value="TreeGrafter"/>
</dbReference>
<feature type="compositionally biased region" description="Basic and acidic residues" evidence="3">
    <location>
        <begin position="196"/>
        <end position="205"/>
    </location>
</feature>
<protein>
    <submittedName>
        <fullName evidence="5">Putative DNA-binding protein</fullName>
    </submittedName>
</protein>